<gene>
    <name evidence="8" type="ORF">NEF87_004159</name>
</gene>
<evidence type="ECO:0000313" key="9">
    <source>
        <dbReference type="Proteomes" id="UP001208689"/>
    </source>
</evidence>
<keyword evidence="3 6" id="KW-0812">Transmembrane</keyword>
<feature type="transmembrane region" description="Helical" evidence="6">
    <location>
        <begin position="393"/>
        <end position="419"/>
    </location>
</feature>
<dbReference type="PANTHER" id="PTHR32522">
    <property type="match status" value="1"/>
</dbReference>
<evidence type="ECO:0000256" key="6">
    <source>
        <dbReference type="SAM" id="Phobius"/>
    </source>
</evidence>
<feature type="transmembrane region" description="Helical" evidence="6">
    <location>
        <begin position="823"/>
        <end position="849"/>
    </location>
</feature>
<organism evidence="8 9">
    <name type="scientific">Candidatus Lokiarchaeum ossiferum</name>
    <dbReference type="NCBI Taxonomy" id="2951803"/>
    <lineage>
        <taxon>Archaea</taxon>
        <taxon>Promethearchaeati</taxon>
        <taxon>Promethearchaeota</taxon>
        <taxon>Promethearchaeia</taxon>
        <taxon>Promethearchaeales</taxon>
        <taxon>Promethearchaeaceae</taxon>
        <taxon>Candidatus Lokiarchaeum</taxon>
    </lineage>
</organism>
<protein>
    <recommendedName>
        <fullName evidence="7">ABC3 transporter permease C-terminal domain-containing protein</fullName>
    </recommendedName>
</protein>
<feature type="transmembrane region" description="Helical" evidence="6">
    <location>
        <begin position="453"/>
        <end position="473"/>
    </location>
</feature>
<feature type="transmembrane region" description="Helical" evidence="6">
    <location>
        <begin position="301"/>
        <end position="322"/>
    </location>
</feature>
<feature type="transmembrane region" description="Helical" evidence="6">
    <location>
        <begin position="870"/>
        <end position="894"/>
    </location>
</feature>
<evidence type="ECO:0000256" key="2">
    <source>
        <dbReference type="ARBA" id="ARBA00022475"/>
    </source>
</evidence>
<evidence type="ECO:0000256" key="1">
    <source>
        <dbReference type="ARBA" id="ARBA00004651"/>
    </source>
</evidence>
<feature type="domain" description="ABC3 transporter permease C-terminal" evidence="7">
    <location>
        <begin position="305"/>
        <end position="429"/>
    </location>
</feature>
<accession>A0ABY6HWG5</accession>
<feature type="domain" description="ABC3 transporter permease C-terminal" evidence="7">
    <location>
        <begin position="830"/>
        <end position="945"/>
    </location>
</feature>
<keyword evidence="5 6" id="KW-0472">Membrane</keyword>
<reference evidence="8" key="1">
    <citation type="submission" date="2022-09" db="EMBL/GenBank/DDBJ databases">
        <title>Actin cytoskeleton and complex cell architecture in an #Asgard archaeon.</title>
        <authorList>
            <person name="Ponce Toledo R.I."/>
            <person name="Schleper C."/>
            <person name="Rodrigues Oliveira T."/>
            <person name="Wollweber F."/>
            <person name="Xu J."/>
            <person name="Rittmann S."/>
            <person name="Klingl A."/>
            <person name="Pilhofer M."/>
        </authorList>
    </citation>
    <scope>NUCLEOTIDE SEQUENCE</scope>
    <source>
        <strain evidence="8">B-35</strain>
    </source>
</reference>
<evidence type="ECO:0000259" key="7">
    <source>
        <dbReference type="Pfam" id="PF02687"/>
    </source>
</evidence>
<proteinExistence type="predicted"/>
<dbReference type="Proteomes" id="UP001208689">
    <property type="component" value="Chromosome"/>
</dbReference>
<evidence type="ECO:0000256" key="5">
    <source>
        <dbReference type="ARBA" id="ARBA00023136"/>
    </source>
</evidence>
<keyword evidence="2" id="KW-1003">Cell membrane</keyword>
<dbReference type="EMBL" id="CP104013">
    <property type="protein sequence ID" value="UYP47874.1"/>
    <property type="molecule type" value="Genomic_DNA"/>
</dbReference>
<feature type="transmembrane region" description="Helical" evidence="6">
    <location>
        <begin position="493"/>
        <end position="519"/>
    </location>
</feature>
<evidence type="ECO:0000256" key="4">
    <source>
        <dbReference type="ARBA" id="ARBA00022989"/>
    </source>
</evidence>
<name>A0ABY6HWG5_9ARCH</name>
<dbReference type="PANTHER" id="PTHR32522:SF5">
    <property type="entry name" value="ABC3 TRANSPORTER PERMEASE PROTEIN DOMAIN-CONTAINING PROTEIN"/>
    <property type="match status" value="1"/>
</dbReference>
<feature type="transmembrane region" description="Helical" evidence="6">
    <location>
        <begin position="21"/>
        <end position="40"/>
    </location>
</feature>
<feature type="transmembrane region" description="Helical" evidence="6">
    <location>
        <begin position="540"/>
        <end position="562"/>
    </location>
</feature>
<feature type="transmembrane region" description="Helical" evidence="6">
    <location>
        <begin position="914"/>
        <end position="934"/>
    </location>
</feature>
<comment type="subcellular location">
    <subcellularLocation>
        <location evidence="1">Cell membrane</location>
        <topology evidence="1">Multi-pass membrane protein</topology>
    </subcellularLocation>
</comment>
<keyword evidence="4 6" id="KW-1133">Transmembrane helix</keyword>
<evidence type="ECO:0000256" key="3">
    <source>
        <dbReference type="ARBA" id="ARBA00022692"/>
    </source>
</evidence>
<keyword evidence="9" id="KW-1185">Reference proteome</keyword>
<evidence type="ECO:0000313" key="8">
    <source>
        <dbReference type="EMBL" id="UYP47874.1"/>
    </source>
</evidence>
<dbReference type="InterPro" id="IPR003838">
    <property type="entry name" value="ABC3_permease_C"/>
</dbReference>
<dbReference type="Pfam" id="PF02687">
    <property type="entry name" value="FtsX"/>
    <property type="match status" value="2"/>
</dbReference>
<feature type="transmembrane region" description="Helical" evidence="6">
    <location>
        <begin position="349"/>
        <end position="373"/>
    </location>
</feature>
<sequence length="954" mass="107205">MDSFLYSYAFKDLFRQKTRTILGVMGIAVSLFLLTSVSFITDSVSYGFIDFLTADCGNQDLRLSVRHYAGEEENRSDYFDYPNIKALIHEEFDEIEHFLPRTTMWGRTNGSISNPMEDERWAQLGALDVKLEEDISFGSFIDISPTLNLSEGIPVNSCLVEMEFAERFNLTEGQIFNIFLPGLNSSVNLTILSRFNSDLKFPLGRESDIVVDMSWWGETANQLYNVAYREMDWVNKTNSLVMIFKNGEDIYDIRDIENTEALITKLGADMQLLIGLDPWNIEYPKLELLYVSEMFSLGMNILFVVIGFVSMLISGILINGILSTSVEERIREYGINRVLGARKSYNIKLVVLQAMLIILIGTTLGIFGAGIFVDKVALTLLEREIPDGYASNIVFVAQPTSILMSYLIGIGVSLIVSIAPAVKVMRMSIVESINPYRHSDELYKIKKEGSANVKLIVFGFFVAANSGFVFFLLPKIMLSLKIALLASILVGTLVTFLVGVSLMAVGIMPFFLKLLVMIFEPLMQKIMNIVKITIHRHQRRNLSTIIMFILSFSFIMFATSMVEIQVNQIGGLIAYESGSDIVIRPRTYNINAPTVELQEQIMQVEGIERASSLLASTNDLENIYSEENKDFGVTMGDYIDFTSTNIWLYGIDKNFKDTISTEMQSHLVFATGNKDEAFSQIFEENQEIINIIISSSTASQLKIRKDDLARLTFTRGTEESAYICKVVGVLKNCPGLSRIREAGLFGGGTGGVIMSNINYIKCLNIPGGDDAFVDKIFVKVKEGYNHTIIEQNLETIFEEENLRIDRTSEDIEYAESEFLVIKYMFLLIQLGTIIIAIFGLLTSAYSSILERTREIGILRTLGLHGREVENLFLVENLIILLASSTSGGIIGTIMALGLSENMTLFTQTPQMIKIPWDIVGIIYGVSILSLYLGLKLIMRKLRNKNLIEIFRETL</sequence>